<organism evidence="2 3">
    <name type="scientific">Stenotrophomonas tumulicola</name>
    <dbReference type="NCBI Taxonomy" id="1685415"/>
    <lineage>
        <taxon>Bacteria</taxon>
        <taxon>Pseudomonadati</taxon>
        <taxon>Pseudomonadota</taxon>
        <taxon>Gammaproteobacteria</taxon>
        <taxon>Lysobacterales</taxon>
        <taxon>Lysobacteraceae</taxon>
        <taxon>Stenotrophomonas</taxon>
    </lineage>
</organism>
<evidence type="ECO:0000259" key="1">
    <source>
        <dbReference type="SMART" id="SM00827"/>
    </source>
</evidence>
<comment type="caution">
    <text evidence="2">The sequence shown here is derived from an EMBL/GenBank/DDBJ whole genome shotgun (WGS) entry which is preliminary data.</text>
</comment>
<dbReference type="Proteomes" id="UP000547058">
    <property type="component" value="Unassembled WGS sequence"/>
</dbReference>
<keyword evidence="2" id="KW-0808">Transferase</keyword>
<dbReference type="PANTHER" id="PTHR42681">
    <property type="entry name" value="MALONYL-COA-ACYL CARRIER PROTEIN TRANSACYLASE, MITOCHONDRIAL"/>
    <property type="match status" value="1"/>
</dbReference>
<gene>
    <name evidence="2" type="ORF">H4O11_03450</name>
</gene>
<dbReference type="InterPro" id="IPR016036">
    <property type="entry name" value="Malonyl_transacylase_ACP-bd"/>
</dbReference>
<feature type="domain" description="Malonyl-CoA:ACP transacylase (MAT)" evidence="1">
    <location>
        <begin position="6"/>
        <end position="305"/>
    </location>
</feature>
<dbReference type="InterPro" id="IPR016035">
    <property type="entry name" value="Acyl_Trfase/lysoPLipase"/>
</dbReference>
<dbReference type="GO" id="GO:0005829">
    <property type="term" value="C:cytosol"/>
    <property type="evidence" value="ECO:0007669"/>
    <property type="project" value="TreeGrafter"/>
</dbReference>
<dbReference type="RefSeq" id="WP_182338009.1">
    <property type="nucleotide sequence ID" value="NZ_JACGXS010000001.1"/>
</dbReference>
<reference evidence="2 3" key="1">
    <citation type="submission" date="2020-08" db="EMBL/GenBank/DDBJ databases">
        <title>Stenotrophomonas tumulicola JCM 30961.</title>
        <authorList>
            <person name="Deng Y."/>
        </authorList>
    </citation>
    <scope>NUCLEOTIDE SEQUENCE [LARGE SCALE GENOMIC DNA]</scope>
    <source>
        <strain evidence="2 3">JCM 30961</strain>
    </source>
</reference>
<name>A0A7W3IH60_9GAMM</name>
<accession>A0A7W3IH60</accession>
<evidence type="ECO:0000313" key="3">
    <source>
        <dbReference type="Proteomes" id="UP000547058"/>
    </source>
</evidence>
<dbReference type="InterPro" id="IPR014043">
    <property type="entry name" value="Acyl_transferase_dom"/>
</dbReference>
<dbReference type="EMBL" id="JACGXS010000001">
    <property type="protein sequence ID" value="MBA8680856.1"/>
    <property type="molecule type" value="Genomic_DNA"/>
</dbReference>
<dbReference type="InterPro" id="IPR001227">
    <property type="entry name" value="Ac_transferase_dom_sf"/>
</dbReference>
<dbReference type="PANTHER" id="PTHR42681:SF6">
    <property type="entry name" value="BLL0263 PROTEIN"/>
    <property type="match status" value="1"/>
</dbReference>
<protein>
    <submittedName>
        <fullName evidence="2">Acyltransferase domain-containing protein</fullName>
    </submittedName>
</protein>
<sequence>MSLVILCPGQGGQHPGMFSRVQACSESRDLLSLAGQLLGAPVADVAGRPDRFRNAVAQPLVCAGALAHWQALQRQLPQPVVVAGYSAGELAAHAVAGSFDASTCLQLAVRRAAAMDAASPADGALLALLGLDRAVIDALCIEHGAAVAIVNGPDHFVLGGHRPALQQVQAAAEARSARSVEIPVCVPAHTPLLAAAAQAFTTLLAGAGVRAPQRRLLAGIDGHAVGSAGRVVDSLGAQISQTVQWQAVMEQAVEYGGRVFLELGPGRALSRRARELHPQLQARSVEDFQTLEGVVEWVATACARA</sequence>
<dbReference type="Pfam" id="PF00698">
    <property type="entry name" value="Acyl_transf_1"/>
    <property type="match status" value="1"/>
</dbReference>
<dbReference type="SUPFAM" id="SSF55048">
    <property type="entry name" value="Probable ACP-binding domain of malonyl-CoA ACP transacylase"/>
    <property type="match status" value="1"/>
</dbReference>
<keyword evidence="3" id="KW-1185">Reference proteome</keyword>
<dbReference type="InterPro" id="IPR050858">
    <property type="entry name" value="Mal-CoA-ACP_Trans/PKS_FabD"/>
</dbReference>
<dbReference type="Gene3D" id="3.40.366.10">
    <property type="entry name" value="Malonyl-Coenzyme A Acyl Carrier Protein, domain 2"/>
    <property type="match status" value="1"/>
</dbReference>
<evidence type="ECO:0000313" key="2">
    <source>
        <dbReference type="EMBL" id="MBA8680856.1"/>
    </source>
</evidence>
<dbReference type="SUPFAM" id="SSF52151">
    <property type="entry name" value="FabD/lysophospholipase-like"/>
    <property type="match status" value="1"/>
</dbReference>
<dbReference type="AlphaFoldDB" id="A0A7W3IH60"/>
<proteinExistence type="predicted"/>
<keyword evidence="2" id="KW-0012">Acyltransferase</keyword>
<dbReference type="GO" id="GO:0004314">
    <property type="term" value="F:[acyl-carrier-protein] S-malonyltransferase activity"/>
    <property type="evidence" value="ECO:0007669"/>
    <property type="project" value="TreeGrafter"/>
</dbReference>
<dbReference type="Gene3D" id="3.30.70.250">
    <property type="entry name" value="Malonyl-CoA ACP transacylase, ACP-binding"/>
    <property type="match status" value="1"/>
</dbReference>
<dbReference type="SMART" id="SM00827">
    <property type="entry name" value="PKS_AT"/>
    <property type="match status" value="1"/>
</dbReference>
<dbReference type="GO" id="GO:0006633">
    <property type="term" value="P:fatty acid biosynthetic process"/>
    <property type="evidence" value="ECO:0007669"/>
    <property type="project" value="TreeGrafter"/>
</dbReference>